<feature type="region of interest" description="Disordered" evidence="11">
    <location>
        <begin position="484"/>
        <end position="507"/>
    </location>
</feature>
<evidence type="ECO:0000259" key="13">
    <source>
        <dbReference type="PROSITE" id="PS50994"/>
    </source>
</evidence>
<evidence type="ECO:0000256" key="11">
    <source>
        <dbReference type="SAM" id="MobiDB-lite"/>
    </source>
</evidence>
<dbReference type="Pfam" id="PF17921">
    <property type="entry name" value="Integrase_H2C2"/>
    <property type="match status" value="1"/>
</dbReference>
<feature type="compositionally biased region" description="Polar residues" evidence="11">
    <location>
        <begin position="548"/>
        <end position="557"/>
    </location>
</feature>
<dbReference type="InterPro" id="IPR043128">
    <property type="entry name" value="Rev_trsase/Diguanyl_cyclase"/>
</dbReference>
<dbReference type="Pfam" id="PF00078">
    <property type="entry name" value="RVT_1"/>
    <property type="match status" value="1"/>
</dbReference>
<evidence type="ECO:0008006" key="16">
    <source>
        <dbReference type="Google" id="ProtNLM"/>
    </source>
</evidence>
<gene>
    <name evidence="14" type="ORF">PGLA1383_LOCUS5691</name>
</gene>
<evidence type="ECO:0000256" key="1">
    <source>
        <dbReference type="ARBA" id="ARBA00022679"/>
    </source>
</evidence>
<dbReference type="OrthoDB" id="115435at2759"/>
<dbReference type="GO" id="GO:0004519">
    <property type="term" value="F:endonuclease activity"/>
    <property type="evidence" value="ECO:0007669"/>
    <property type="project" value="UniProtKB-KW"/>
</dbReference>
<organism evidence="14 15">
    <name type="scientific">Polarella glacialis</name>
    <name type="common">Dinoflagellate</name>
    <dbReference type="NCBI Taxonomy" id="89957"/>
    <lineage>
        <taxon>Eukaryota</taxon>
        <taxon>Sar</taxon>
        <taxon>Alveolata</taxon>
        <taxon>Dinophyceae</taxon>
        <taxon>Suessiales</taxon>
        <taxon>Suessiaceae</taxon>
        <taxon>Polarella</taxon>
    </lineage>
</organism>
<feature type="region of interest" description="Disordered" evidence="11">
    <location>
        <begin position="902"/>
        <end position="926"/>
    </location>
</feature>
<keyword evidence="8 10" id="KW-0862">Zinc</keyword>
<keyword evidence="3" id="KW-0540">Nuclease</keyword>
<evidence type="ECO:0000313" key="15">
    <source>
        <dbReference type="Proteomes" id="UP000654075"/>
    </source>
</evidence>
<dbReference type="Proteomes" id="UP000654075">
    <property type="component" value="Unassembled WGS sequence"/>
</dbReference>
<keyword evidence="7" id="KW-0378">Hydrolase</keyword>
<feature type="compositionally biased region" description="Acidic residues" evidence="11">
    <location>
        <begin position="637"/>
        <end position="651"/>
    </location>
</feature>
<sequence>MCENHGGASALGSTPSAVSVAGATPEVRLLRRDLRRADSSFRRVADEAAGAEASPEWPTPPGRVSRAAEYVTRRQTMTIEQRAELTRQNCRLGAEKTRAKKRLQMEADAAERRSRDEQAAMQQEQTLPNTAFGAALSARPSAGGNADGARGSGDVARWTADGARGNAEVARRNADGARWTAAGGQMCPSQPATICQMCQSVADGTMIACARCHQYAHLHCVVAIPNAVVCAYCYQMHSVEQNMRHQQEQLRWLEHQAMREAQMQNAALHMTEAASSAGQLVGGAAAAGVRTAVSAGLGFVRGVGQMFPMLQGTQAPGTPVSVPGSVDLEWGLGRELELMEGQRAGIDGGIPQRWLRAKTPDGSWQGPARGDDRDYGGVPFWRAYAHFAAEPRARSEFEFSASEWRCASEWRVFVSAAYVGDFGFYESAYDRDFGAGGFAYAGEFGFGASEWRGAVAAGMRGYQFEQEQREQRYRAETVRQTMQNYGYQRPLSSTSSEKSSKNDQMERRLEDMQQQMLSQAAAFEHMMADAVAQSEEKSRRLQAELESRTLQWQQEQSKASERKVPSFDPWQDEGRKKTQKNQDETNEARAKEKAKVEPKVKVEPREQTPPQTPTRSGRSGDVPGRDSRGHRRREDPDPGDEGDEDEDDEGDAWGGYRKGSKKSKKKKKKKKKKKTKKKKKKKKRKPGDGGEWPKYDNMDAYYDIQEFFEEYERVKGLASQGLGFPPQEELQLLRGAFSGTPATEFKTFVDYDDERVRVLNTGSQKEQRGLLRAVKDHMLMEFHRPLVERQKRAKAEFEWNSMRLNPQLAYAEFQAEFKKTVGGDAYVNLYQYLDSVSKTLRPVETLEEAMDIAIKGGGKGKGKGKDKGKSGGKNGKEQAKNNGDKKTVVCFTCGGNHFARDCPKKDSSKGRQGTVEDQDAVNDGGTKQPCFRFRDTGSCKYGDKCHFEHDKSKVRLQNSVDGASGAAGEDVQAVKQKGAEVPQSRKKGPVLTVEECDSDAEPKVGRNQRVAVWLGGKKYIAVKDTGASVTTIPERIALEVVNKAIEKRDLVTIVECAEYDTAVKLQGFAASQVIEVKYAIVLRTCFQDIKGRMHSVDIEYRVIPDALDSGGNILLGASTVGPEGLDIQTTKLYHRFVGLGGFKCERAELGNVAGRKQAAVDEAMAVLDYDDGVFPLRLLTEELHVEPGEASVAYVSLPAKFNKMSRWIKAVPGGPKLVEGPVGADQIGVVSILVNGDEAHYYERGAVVATLQAGDFEMLKAVGAVDGRNDDYDDAGSTTAGEDEPVALVDDDDGPDAWGEVEQIGEVIFEKEPVPPVTDETYNAYKQTLASAFPEANKDVSLHLALSLTLRGSGLSCAEFFGSIGWARPFLGTGFAHAAHGLRKLLKKQALEEFGSEYGQEQTDSFESLKKLAAKYCILSTPDWEAARQWETTGRPFEVFLDAALYGAGAVLCQLDPELRKHRAICFISKSFTPTQQAWPAWTRELWAMKTAIAGFASITAGSHAILWTDHRNNCRISLMPPEEAGEKTIRWWGQVLRSGNEVRFLAGKVNMGDGISRNPEDRDAVLARRKMLLKDPVALEKAFSKEGFEDENVVNDFDVAERLSTARSLWLDATFLCDDVPEEIYAAAVDGVPQIVLPVMIVPTWEGGTPADVQDRLFTDHAYQGPEVGFRATLADHAFQTDEDEGTLFSFPRGFSEKLKKKALRKQLMTAVIDLLRQITRSGARVLVAHGQGGAVGALAASPALRAACYTSRLVLADEVARIETAWNGVLSVTLVKPSSHPRNNRWAEIMDSMPEIDSPLKGGGGPLLRVYLGADDVKREEGRQIAKTLDIDDVATLEGYRRFPAMIRIFLPKVLPQSPAWMSFADENYVECNQIPLRACELCYVYTRVPVCSRCGMTICAECWSNWSDNTRMPCMCQLDPDGTPGRVASVANENYVADFANENFADDGDYVANFANDDLAEEDYTEGLSRTEGPDYLRGLLRPGPGHPRPWEKEFGEISFVGAQGVPGPAVGPGQTEDQPVAAREPTLVGGKWQASLAAAQQRDTWSSRMARVTRWAQAGSDRAKLADYELLGTDVQQLVREAEHFVMSTDGLLLHRRDPHHVQPGEPAAVPVLPQEGSVPAALTPGGSGDKRWTWRVWGLYQAHTSMTGGQLMLERALPRLRTWCWWRSMSSDLERYLDACRGCLAMRGKPSVQITRIEHTRVPFDLVQIDLKGPIVPQSEEGFRFVLAVICVYTRYVFLTSLKTKTKREVAAALLDTFWQAGVFPRALQSDRGTEFLNALVAEILAIMQVRRKVSPAYTPHVSAIVERSHQSMAMMLAILVLQHVREHLVLWGRFLPVVQYFMRHAQISRSGVSAFTCWHGWAGVDPSQRAIAPWQDVMLDMSVDEWVRDLIVGCKKVHERFNVFLTEAEQGGKSQIFLEHSEGPFVIVRVINDYRCVIGPTESGPTPPRGGEEVSVGRLLKIPPPCELADEAGLPTPPQPPPLSEDKRRAFSHFPYNCFICWRHHNGTVAVGQVRNNFYRQNKFSVSEMGSEPDGSWMRLFLTPDGEYTSLPHAAEAITEVQYLDVVGKVLFNRDGKELDQKSQRLLEAVRRPVRRAQVDAAAAFVDEMMVVAVPQETVNVDCVFLAPDSKTKVSPRGLDADEKEKVAKDEVIFPDRSSLRYAQYVAHVTLELLRKGEPGVLSVNTGDASPVTAHPYRKSPEEAALGEWHISKGLVLGTLKPHVRQWATPAFVVKQKGKPQGRLVCDYRRLNAITKRHYHPMPRIDTVLRAAAGAYFYTGLDAVSGFNQLELTENARERLAITTPSGLYCWTVLPFGPVDGPQAFQSAMRRIFGGVQNLLVYVDDLCLFTGHRHSRDVDNTACWSQCNLAPANEQYTGMSQNFWRNAGILWQFPHWNVIGLLASRWDFYGSSLTGMSLDFWRNDGSSLTGMSLDFWRNDGLFHRGVPASFSLMLIFLCVDALGSRSLYKAALFVWRLGPACGPFQRNCKRSRQSCKPDFRSSVVLSPIELPEDARCFTASSALHGRFGEGTPWQTTLHVCGSDALFVHRASPDGSFRLQDQAPLPVTSPREEFSESTPSKRRRLSREPSCAKKLQVDDVACFGSWPGPREVWGGATSSQCEEDVLDEHFVGWANEEEALLVLALRSPGLVAIFDAALLVEISSWAPPGGADIVSAAILGVALPSSSQGVNPTPSRVALDLCLVLGSGELLVASFPAAE</sequence>
<protein>
    <recommendedName>
        <fullName evidence="16">C3H1-type domain-containing protein</fullName>
    </recommendedName>
</protein>
<feature type="non-terminal residue" evidence="14">
    <location>
        <position position="1"/>
    </location>
</feature>
<evidence type="ECO:0000256" key="8">
    <source>
        <dbReference type="ARBA" id="ARBA00022833"/>
    </source>
</evidence>
<feature type="compositionally biased region" description="Basic and acidic residues" evidence="11">
    <location>
        <begin position="623"/>
        <end position="636"/>
    </location>
</feature>
<feature type="domain" description="Integrase catalytic" evidence="13">
    <location>
        <begin position="2204"/>
        <end position="2380"/>
    </location>
</feature>
<dbReference type="PROSITE" id="PS50994">
    <property type="entry name" value="INTEGRASE"/>
    <property type="match status" value="1"/>
</dbReference>
<evidence type="ECO:0000256" key="2">
    <source>
        <dbReference type="ARBA" id="ARBA00022695"/>
    </source>
</evidence>
<feature type="compositionally biased region" description="Basic and acidic residues" evidence="11">
    <location>
        <begin position="534"/>
        <end position="547"/>
    </location>
</feature>
<evidence type="ECO:0000256" key="10">
    <source>
        <dbReference type="PROSITE-ProRule" id="PRU00723"/>
    </source>
</evidence>
<keyword evidence="4 10" id="KW-0479">Metal-binding</keyword>
<keyword evidence="15" id="KW-1185">Reference proteome</keyword>
<dbReference type="InterPro" id="IPR036855">
    <property type="entry name" value="Znf_CCCH_sf"/>
</dbReference>
<dbReference type="Gene3D" id="3.10.20.370">
    <property type="match status" value="1"/>
</dbReference>
<dbReference type="GO" id="GO:0008270">
    <property type="term" value="F:zinc ion binding"/>
    <property type="evidence" value="ECO:0007669"/>
    <property type="project" value="UniProtKB-KW"/>
</dbReference>
<dbReference type="GO" id="GO:0003964">
    <property type="term" value="F:RNA-directed DNA polymerase activity"/>
    <property type="evidence" value="ECO:0007669"/>
    <property type="project" value="UniProtKB-KW"/>
</dbReference>
<feature type="region of interest" description="Disordered" evidence="11">
    <location>
        <begin position="136"/>
        <end position="160"/>
    </location>
</feature>
<feature type="compositionally biased region" description="Basic and acidic residues" evidence="11">
    <location>
        <begin position="97"/>
        <end position="118"/>
    </location>
</feature>
<feature type="zinc finger region" description="C3H1-type" evidence="10">
    <location>
        <begin position="924"/>
        <end position="952"/>
    </location>
</feature>
<feature type="compositionally biased region" description="Basic residues" evidence="11">
    <location>
        <begin position="658"/>
        <end position="685"/>
    </location>
</feature>
<dbReference type="InterPro" id="IPR036397">
    <property type="entry name" value="RNaseH_sf"/>
</dbReference>
<dbReference type="SUPFAM" id="SSF90229">
    <property type="entry name" value="CCCH zinc finger"/>
    <property type="match status" value="1"/>
</dbReference>
<evidence type="ECO:0000256" key="3">
    <source>
        <dbReference type="ARBA" id="ARBA00022722"/>
    </source>
</evidence>
<feature type="region of interest" description="Disordered" evidence="11">
    <location>
        <begin position="97"/>
        <end position="123"/>
    </location>
</feature>
<dbReference type="Gene3D" id="3.10.10.10">
    <property type="entry name" value="HIV Type 1 Reverse Transcriptase, subunit A, domain 1"/>
    <property type="match status" value="1"/>
</dbReference>
<dbReference type="InterPro" id="IPR050951">
    <property type="entry name" value="Retrovirus_Pol_polyprotein"/>
</dbReference>
<evidence type="ECO:0000256" key="9">
    <source>
        <dbReference type="ARBA" id="ARBA00022918"/>
    </source>
</evidence>
<dbReference type="InterPro" id="IPR043502">
    <property type="entry name" value="DNA/RNA_pol_sf"/>
</dbReference>
<dbReference type="InterPro" id="IPR000477">
    <property type="entry name" value="RT_dom"/>
</dbReference>
<dbReference type="SUPFAM" id="SSF53098">
    <property type="entry name" value="Ribonuclease H-like"/>
    <property type="match status" value="1"/>
</dbReference>
<feature type="region of interest" description="Disordered" evidence="11">
    <location>
        <begin position="530"/>
        <end position="696"/>
    </location>
</feature>
<dbReference type="PROSITE" id="PS50103">
    <property type="entry name" value="ZF_C3H1"/>
    <property type="match status" value="1"/>
</dbReference>
<dbReference type="InterPro" id="IPR012337">
    <property type="entry name" value="RNaseH-like_sf"/>
</dbReference>
<reference evidence="14" key="1">
    <citation type="submission" date="2021-02" db="EMBL/GenBank/DDBJ databases">
        <authorList>
            <person name="Dougan E. K."/>
            <person name="Rhodes N."/>
            <person name="Thang M."/>
            <person name="Chan C."/>
        </authorList>
    </citation>
    <scope>NUCLEOTIDE SEQUENCE</scope>
</reference>
<dbReference type="GO" id="GO:0016787">
    <property type="term" value="F:hydrolase activity"/>
    <property type="evidence" value="ECO:0007669"/>
    <property type="project" value="UniProtKB-KW"/>
</dbReference>
<feature type="region of interest" description="Disordered" evidence="11">
    <location>
        <begin position="1"/>
        <end position="21"/>
    </location>
</feature>
<dbReference type="Pfam" id="PF17917">
    <property type="entry name" value="RT_RNaseH"/>
    <property type="match status" value="1"/>
</dbReference>
<keyword evidence="6 10" id="KW-0863">Zinc-finger</keyword>
<dbReference type="CDD" id="cd01647">
    <property type="entry name" value="RT_LTR"/>
    <property type="match status" value="1"/>
</dbReference>
<dbReference type="Gene3D" id="3.30.70.270">
    <property type="match status" value="1"/>
</dbReference>
<evidence type="ECO:0000259" key="12">
    <source>
        <dbReference type="PROSITE" id="PS50103"/>
    </source>
</evidence>
<keyword evidence="5" id="KW-0255">Endonuclease</keyword>
<evidence type="ECO:0000256" key="4">
    <source>
        <dbReference type="ARBA" id="ARBA00022723"/>
    </source>
</evidence>
<dbReference type="Gene3D" id="4.10.1000.10">
    <property type="entry name" value="Zinc finger, CCCH-type"/>
    <property type="match status" value="1"/>
</dbReference>
<dbReference type="EMBL" id="CAJNNV010002243">
    <property type="protein sequence ID" value="CAE8586845.1"/>
    <property type="molecule type" value="Genomic_DNA"/>
</dbReference>
<dbReference type="InterPro" id="IPR041588">
    <property type="entry name" value="Integrase_H2C2"/>
</dbReference>
<feature type="region of interest" description="Disordered" evidence="11">
    <location>
        <begin position="3072"/>
        <end position="3095"/>
    </location>
</feature>
<dbReference type="SMART" id="SM00356">
    <property type="entry name" value="ZnF_C3H1"/>
    <property type="match status" value="1"/>
</dbReference>
<feature type="region of interest" description="Disordered" evidence="11">
    <location>
        <begin position="855"/>
        <end position="881"/>
    </location>
</feature>
<feature type="region of interest" description="Disordered" evidence="11">
    <location>
        <begin position="963"/>
        <end position="988"/>
    </location>
</feature>
<feature type="compositionally biased region" description="Basic and acidic residues" evidence="11">
    <location>
        <begin position="572"/>
        <end position="606"/>
    </location>
</feature>
<dbReference type="InterPro" id="IPR000571">
    <property type="entry name" value="Znf_CCCH"/>
</dbReference>
<dbReference type="Gene3D" id="3.30.420.10">
    <property type="entry name" value="Ribonuclease H-like superfamily/Ribonuclease H"/>
    <property type="match status" value="1"/>
</dbReference>
<keyword evidence="1" id="KW-0808">Transferase</keyword>
<proteinExistence type="predicted"/>
<name>A0A813DG07_POLGL</name>
<dbReference type="GO" id="GO:0003676">
    <property type="term" value="F:nucleic acid binding"/>
    <property type="evidence" value="ECO:0007669"/>
    <property type="project" value="InterPro"/>
</dbReference>
<dbReference type="PANTHER" id="PTHR37984">
    <property type="entry name" value="PROTEIN CBG26694"/>
    <property type="match status" value="1"/>
</dbReference>
<dbReference type="PANTHER" id="PTHR37984:SF5">
    <property type="entry name" value="PROTEIN NYNRIN-LIKE"/>
    <property type="match status" value="1"/>
</dbReference>
<evidence type="ECO:0000256" key="6">
    <source>
        <dbReference type="ARBA" id="ARBA00022771"/>
    </source>
</evidence>
<evidence type="ECO:0000313" key="14">
    <source>
        <dbReference type="EMBL" id="CAE8586845.1"/>
    </source>
</evidence>
<keyword evidence="2" id="KW-0548">Nucleotidyltransferase</keyword>
<dbReference type="Pfam" id="PF00665">
    <property type="entry name" value="rve"/>
    <property type="match status" value="1"/>
</dbReference>
<evidence type="ECO:0000256" key="5">
    <source>
        <dbReference type="ARBA" id="ARBA00022759"/>
    </source>
</evidence>
<dbReference type="InterPro" id="IPR041373">
    <property type="entry name" value="RT_RNaseH"/>
</dbReference>
<feature type="domain" description="C3H1-type" evidence="12">
    <location>
        <begin position="924"/>
        <end position="952"/>
    </location>
</feature>
<evidence type="ECO:0000256" key="7">
    <source>
        <dbReference type="ARBA" id="ARBA00022801"/>
    </source>
</evidence>
<comment type="caution">
    <text evidence="14">The sequence shown here is derived from an EMBL/GenBank/DDBJ whole genome shotgun (WGS) entry which is preliminary data.</text>
</comment>
<feature type="region of interest" description="Disordered" evidence="11">
    <location>
        <begin position="46"/>
        <end position="65"/>
    </location>
</feature>
<accession>A0A813DG07</accession>
<dbReference type="SUPFAM" id="SSF56672">
    <property type="entry name" value="DNA/RNA polymerases"/>
    <property type="match status" value="2"/>
</dbReference>
<dbReference type="InterPro" id="IPR001584">
    <property type="entry name" value="Integrase_cat-core"/>
</dbReference>
<dbReference type="GO" id="GO:0015074">
    <property type="term" value="P:DNA integration"/>
    <property type="evidence" value="ECO:0007669"/>
    <property type="project" value="InterPro"/>
</dbReference>
<feature type="compositionally biased region" description="Basic and acidic residues" evidence="11">
    <location>
        <begin position="686"/>
        <end position="696"/>
    </location>
</feature>
<feature type="compositionally biased region" description="Basic and acidic residues" evidence="11">
    <location>
        <begin position="498"/>
        <end position="507"/>
    </location>
</feature>
<keyword evidence="9" id="KW-0695">RNA-directed DNA polymerase</keyword>
<feature type="compositionally biased region" description="Basic and acidic residues" evidence="11">
    <location>
        <begin position="863"/>
        <end position="881"/>
    </location>
</feature>